<accession>E0X6M9</accession>
<dbReference type="EMBL" id="GQ844925">
    <property type="protein sequence ID" value="ACY25435.1"/>
    <property type="molecule type" value="Genomic_DNA"/>
</dbReference>
<protein>
    <submittedName>
        <fullName evidence="1">Putative halogenase</fullName>
    </submittedName>
</protein>
<dbReference type="PANTHER" id="PTHR43747:SF1">
    <property type="entry name" value="SLR1998 PROTEIN"/>
    <property type="match status" value="1"/>
</dbReference>
<dbReference type="Pfam" id="PF04820">
    <property type="entry name" value="Trp_halogenase"/>
    <property type="match status" value="2"/>
</dbReference>
<dbReference type="SUPFAM" id="SSF51905">
    <property type="entry name" value="FAD/NAD(P)-binding domain"/>
    <property type="match status" value="1"/>
</dbReference>
<organism evidence="1">
    <name type="scientific">uncultured microorganism</name>
    <dbReference type="NCBI Taxonomy" id="358574"/>
    <lineage>
        <taxon>unclassified sequences</taxon>
        <taxon>environmental samples</taxon>
    </lineage>
</organism>
<sequence>MPVEKPIIVIGGGPAGSCASALLARMGLDVVLLERERFPRAHVGESLLPGSIPILESLGVMDEVRQAGFTVKPGATMIWGTEREPWSWYFRETHATYPHSYQVWRPEFDAILLNNARRSGVDVREGWQVTRVVFDDDGSARAVRCRAVDGSSGEVELPAGYVVDASGQSGVLARQLGLLEWDEFFRNLAVYGYFEGGERLPEPDAGNILIESQADGWLWNIPLGGPLGGQLREGWASVGAVVDAEAGQRGIREQGARGFLEAQIAAAPYLAGMLEGAKMVSEPEVVRDWSYRCRSLSGPGYILVGDAGCFIDPLFSSGVHLALTYAALASVVVASALEDPTIAGPAGKMYELMYYREYGHFRELARLFYSSNRTADSYFWEARRLLEDDPLLTPRQSFIQLVAGQPARGYERAVLSKGLLPLAFGDSVMAVESERSRRREEGLPDGARLRLADGVRLQRQPVLEEDRFVWGVGLVTDAHPEGVPCSGLVSHLLSRLDGQGTGAEAIASLCEGLEPEMAAEAAKAARQALELLYVDGAIAV</sequence>
<dbReference type="Gene3D" id="3.50.50.60">
    <property type="entry name" value="FAD/NAD(P)-binding domain"/>
    <property type="match status" value="1"/>
</dbReference>
<dbReference type="GO" id="GO:0004497">
    <property type="term" value="F:monooxygenase activity"/>
    <property type="evidence" value="ECO:0007669"/>
    <property type="project" value="InterPro"/>
</dbReference>
<evidence type="ECO:0000313" key="1">
    <source>
        <dbReference type="EMBL" id="ACY25435.1"/>
    </source>
</evidence>
<dbReference type="InterPro" id="IPR036188">
    <property type="entry name" value="FAD/NAD-bd_sf"/>
</dbReference>
<dbReference type="InterPro" id="IPR006905">
    <property type="entry name" value="Flavin_halogenase"/>
</dbReference>
<dbReference type="InterPro" id="IPR050816">
    <property type="entry name" value="Flavin-dep_Halogenase_NPB"/>
</dbReference>
<dbReference type="PANTHER" id="PTHR43747">
    <property type="entry name" value="FAD-BINDING PROTEIN"/>
    <property type="match status" value="1"/>
</dbReference>
<reference evidence="1" key="1">
    <citation type="submission" date="2009-08" db="EMBL/GenBank/DDBJ databases">
        <title>Screening for novel FADH2-dependent halogenase genes in the metagenomes of marine sponge associated microbial consortia.</title>
        <authorList>
            <person name="Scheuermayer M."/>
            <person name="Fieseler L."/>
            <person name="Bayer K."/>
            <person name="Hentschel U."/>
        </authorList>
    </citation>
    <scope>NUCLEOTIDE SEQUENCE</scope>
</reference>
<dbReference type="AlphaFoldDB" id="E0X6M9"/>
<name>E0X6M9_9ZZZZ</name>
<proteinExistence type="predicted"/>
<dbReference type="PRINTS" id="PR00420">
    <property type="entry name" value="RNGMNOXGNASE"/>
</dbReference>